<dbReference type="AlphaFoldDB" id="A0A090MAC8"/>
<name>A0A090MAC8_9HYPO</name>
<feature type="region of interest" description="Disordered" evidence="1">
    <location>
        <begin position="48"/>
        <end position="70"/>
    </location>
</feature>
<evidence type="ECO:0000313" key="2">
    <source>
        <dbReference type="EMBL" id="CEG04073.1"/>
    </source>
</evidence>
<reference evidence="2" key="1">
    <citation type="submission" date="2013-05" db="EMBL/GenBank/DDBJ databases">
        <title>Draft genome sequences of six wheat associated Fusarium spp. isolates.</title>
        <authorList>
            <person name="Moolhuijzen P.M."/>
            <person name="Manners J.M."/>
            <person name="Wilcox S."/>
            <person name="Bellgard M.I."/>
            <person name="Gardiner D.M."/>
        </authorList>
    </citation>
    <scope>NUCLEOTIDE SEQUENCE</scope>
    <source>
        <strain evidence="2">CS3069</strain>
    </source>
</reference>
<organism evidence="2">
    <name type="scientific">Fusarium clavum</name>
    <dbReference type="NCBI Taxonomy" id="2594811"/>
    <lineage>
        <taxon>Eukaryota</taxon>
        <taxon>Fungi</taxon>
        <taxon>Dikarya</taxon>
        <taxon>Ascomycota</taxon>
        <taxon>Pezizomycotina</taxon>
        <taxon>Sordariomycetes</taxon>
        <taxon>Hypocreomycetidae</taxon>
        <taxon>Hypocreales</taxon>
        <taxon>Nectriaceae</taxon>
        <taxon>Fusarium</taxon>
        <taxon>Fusarium incarnatum-equiseti species complex</taxon>
    </lineage>
</organism>
<proteinExistence type="predicted"/>
<comment type="caution">
    <text evidence="2">The sequence shown here is derived from an EMBL/GenBank/DDBJ whole genome shotgun (WGS) entry which is preliminary data.</text>
</comment>
<dbReference type="EMBL" id="CBMI010000197">
    <property type="protein sequence ID" value="CEG04073.1"/>
    <property type="molecule type" value="Genomic_DNA"/>
</dbReference>
<evidence type="ECO:0000256" key="1">
    <source>
        <dbReference type="SAM" id="MobiDB-lite"/>
    </source>
</evidence>
<protein>
    <submittedName>
        <fullName evidence="2">WGS project CBMI000000000 data, contig CS3069_c000197</fullName>
    </submittedName>
</protein>
<sequence length="70" mass="7203">MDGNDNKHTEAPTIGVRNGMWSTQLKGVGSKDDVAARTVAVSATVVDLSGKTPASTSNPGSLFKEADNAK</sequence>
<accession>A0A090MAC8</accession>
<gene>
    <name evidence="2" type="ORF">BN850_0009390</name>
</gene>